<accession>A0A1L4CZ17</accession>
<protein>
    <submittedName>
        <fullName evidence="1">Uncharacterized protein</fullName>
    </submittedName>
</protein>
<dbReference type="Proteomes" id="UP000184731">
    <property type="component" value="Chromosome"/>
</dbReference>
<sequence>MSNSNYSIVHIADTKGGFADEFSQDGFRIEGEIFPTAEESSYRAGAYELEAESINFTVVDSTLNAEVYEALKKLDGKTKLVPTVKLMSLNYNYDNKDKVSIVKNRELVLYFVKMSVKFNSGVFHLSFRTPTMLEVSAKQTPGFTQTMFVSKENSSSVAQEPIHVCLLTKLKLKAPLTTWNNKAVAGVK</sequence>
<dbReference type="EMBL" id="CP017834">
    <property type="protein sequence ID" value="APJ03191.1"/>
    <property type="molecule type" value="Genomic_DNA"/>
</dbReference>
<organism evidence="1 2">
    <name type="scientific">Silvanigrella aquatica</name>
    <dbReference type="NCBI Taxonomy" id="1915309"/>
    <lineage>
        <taxon>Bacteria</taxon>
        <taxon>Pseudomonadati</taxon>
        <taxon>Bdellovibrionota</taxon>
        <taxon>Oligoflexia</taxon>
        <taxon>Silvanigrellales</taxon>
        <taxon>Silvanigrellaceae</taxon>
        <taxon>Silvanigrella</taxon>
    </lineage>
</organism>
<dbReference type="KEGG" id="saqi:AXG55_04450"/>
<dbReference type="RefSeq" id="WP_148696919.1">
    <property type="nucleotide sequence ID" value="NZ_CP017834.1"/>
</dbReference>
<evidence type="ECO:0000313" key="1">
    <source>
        <dbReference type="EMBL" id="APJ03191.1"/>
    </source>
</evidence>
<gene>
    <name evidence="1" type="ORF">AXG55_04450</name>
</gene>
<proteinExistence type="predicted"/>
<keyword evidence="2" id="KW-1185">Reference proteome</keyword>
<dbReference type="STRING" id="1915309.AXG55_04450"/>
<name>A0A1L4CZ17_9BACT</name>
<reference evidence="1 2" key="1">
    <citation type="submission" date="2016-10" db="EMBL/GenBank/DDBJ databases">
        <title>Silvanigrella aquatica sp. nov., isolated from a freshwater lake located in the Black Forest, Germany, description of Silvanigrellaceae fam. nov., Silvanigrellales ord. nov., reclassification of the order Bdellovibrionales in the class Oligoflexia, reclassification of the families Bacteriovoracaceae and Halobacteriovoraceae in the new order Bacteriovoracales ord. nov., and reclassification of the family Pseudobacteriovoracaceae in the order Oligoflexiales.</title>
        <authorList>
            <person name="Hahn M.W."/>
            <person name="Schmidt J."/>
            <person name="Koll U."/>
            <person name="Rohde M."/>
            <person name="Verbag S."/>
            <person name="Pitt A."/>
            <person name="Nakai R."/>
            <person name="Naganuma T."/>
            <person name="Lang E."/>
        </authorList>
    </citation>
    <scope>NUCLEOTIDE SEQUENCE [LARGE SCALE GENOMIC DNA]</scope>
    <source>
        <strain evidence="1 2">MWH-Nonnen-W8red</strain>
    </source>
</reference>
<evidence type="ECO:0000313" key="2">
    <source>
        <dbReference type="Proteomes" id="UP000184731"/>
    </source>
</evidence>
<dbReference type="AlphaFoldDB" id="A0A1L4CZ17"/>